<sequence length="507" mass="53538">MPVDSGLVAQIDYTSRDFTGYRDALLQYASQILPEWTSRSPADFGVVMVELFSYLGDIISFYQDRIQDEAFLATATQRSSVIAIAQQLGYQPHPAIPATGQVAFSPTPGLVSPVTLEAGTQVITSYIPSLDRPVTYELAAPVTVPAYVTPVPQVIGLAVEGVTQGERSLVLYPSTSSGPATTVRVEDIGVSDGTKTQVFTLAQSPVLLDTVRVILDDGTGGTEWTRVPDFLLVRDSDQVFTAETDDQGVTRITLGDGTNGVIPATGIKITSAYRTGGGSYGNIPQGSIVDLADGLPGVVVSGSTPMTGGADEEPIDQIRANAPRHYRAQGRAVSPQDYADLALAVEGVADARAVVRSSSAVTIYVIGPNGVLPSEGQRDAVAQYVQERALAGVVVNVINGSLIPVSVGSSAYPTLISVLPRYRRDTVTLAVQQAIQQVFRPPETSFGARISLSHLYRAIQDVPGVDWAVIQMMARTDLPQSGTADVVFRESEIPVTGSIVVTASGGV</sequence>
<dbReference type="Proteomes" id="UP000536624">
    <property type="component" value="Unassembled WGS sequence"/>
</dbReference>
<feature type="domain" description="Baseplate J-like C-terminal" evidence="1">
    <location>
        <begin position="422"/>
        <end position="502"/>
    </location>
</feature>
<dbReference type="Pfam" id="PF26079">
    <property type="entry name" value="Baseplate_J_C"/>
    <property type="match status" value="1"/>
</dbReference>
<gene>
    <name evidence="2" type="ORF">SMALB_6117</name>
</gene>
<organism evidence="2 3">
    <name type="scientific">Streptomyces malaysiensis</name>
    <dbReference type="NCBI Taxonomy" id="92644"/>
    <lineage>
        <taxon>Bacteria</taxon>
        <taxon>Bacillati</taxon>
        <taxon>Actinomycetota</taxon>
        <taxon>Actinomycetes</taxon>
        <taxon>Kitasatosporales</taxon>
        <taxon>Streptomycetaceae</taxon>
        <taxon>Streptomyces</taxon>
        <taxon>Streptomyces violaceusniger group</taxon>
    </lineage>
</organism>
<dbReference type="EMBL" id="JAALLH010000001">
    <property type="protein sequence ID" value="NIY68039.1"/>
    <property type="molecule type" value="Genomic_DNA"/>
</dbReference>
<name>A0A7X5X7G0_STRMQ</name>
<protein>
    <submittedName>
        <fullName evidence="2">T4-like baseplate wedge</fullName>
    </submittedName>
</protein>
<evidence type="ECO:0000313" key="3">
    <source>
        <dbReference type="Proteomes" id="UP000536624"/>
    </source>
</evidence>
<comment type="caution">
    <text evidence="2">The sequence shown here is derived from an EMBL/GenBank/DDBJ whole genome shotgun (WGS) entry which is preliminary data.</text>
</comment>
<dbReference type="AlphaFoldDB" id="A0A7X5X7G0"/>
<accession>A0A7X5X7G0</accession>
<proteinExistence type="predicted"/>
<reference evidence="2 3" key="1">
    <citation type="submission" date="2020-02" db="EMBL/GenBank/DDBJ databases">
        <title>Streptomyces malaysiensis DSM14702 (JHCC583434, PFL_A843) Genome sequencing and assembly.</title>
        <authorList>
            <person name="Samborskyy M."/>
        </authorList>
    </citation>
    <scope>NUCLEOTIDE SEQUENCE [LARGE SCALE GENOMIC DNA]</scope>
    <source>
        <strain evidence="2 3">DSM 14702</strain>
    </source>
</reference>
<dbReference type="InterPro" id="IPR058530">
    <property type="entry name" value="Baseplate_J-like_C"/>
</dbReference>
<evidence type="ECO:0000259" key="1">
    <source>
        <dbReference type="Pfam" id="PF26079"/>
    </source>
</evidence>
<dbReference type="RefSeq" id="WP_167503163.1">
    <property type="nucleotide sequence ID" value="NZ_JAALLH010000001.1"/>
</dbReference>
<evidence type="ECO:0000313" key="2">
    <source>
        <dbReference type="EMBL" id="NIY68039.1"/>
    </source>
</evidence>